<name>A0ABT2SAI9_9FIRM</name>
<sequence length="543" mass="61775">MVLAVIPARGGSKGIPRKNVRLMNGKPLIYYAIHNAKNCPSIDDVVVSSDDEEILKIASSYGVETMTRDSELAKDAVTLDPVIYDAVCTMEKKKGIQYDVVITLQVTSPLLSSDTLDKALESFLASSDDTYISVVNKPHLSWTKKDGCYVPNYEKRLNRQQLPPNYLETGAFLITRRECMEVNSRIGKKVSVYEMPEREAVDIDAASDWVLCEYELKKKRIILRADGYKELGMGHIYHCLTLAYNLTGQEILFVTKEQHEPGLKKLQEANMPVHTIKSDEEFMEFVQEWKPDVVVNDCLNTEADYIKELKKYVKRVVTIEDLGEGADYADVVINALYEDHTRGDNYYWGSNYVCLRDEFFCATPSVFHEQVQNIVVIFGGTDPSNFTKRIYEMAKRIHKDYPEIKFHFALGVGYDQKANQIETDEIAGIYVEQNLKHISDLFGKADLAFTSQGRTVYELATIGVPAVVMAQNEREMKHTFAQMNNGFLNLGLGINVADETIETTFRWLVDTPQIRKEMQSLMMRHDLKSGIKRVIGLILEDEE</sequence>
<dbReference type="InterPro" id="IPR029044">
    <property type="entry name" value="Nucleotide-diphossugar_trans"/>
</dbReference>
<dbReference type="Gene3D" id="3.40.50.2000">
    <property type="entry name" value="Glycogen Phosphorylase B"/>
    <property type="match status" value="1"/>
</dbReference>
<gene>
    <name evidence="1" type="ORF">OCV43_02140</name>
</gene>
<reference evidence="1 2" key="1">
    <citation type="journal article" date="2021" name="ISME Commun">
        <title>Automated analysis of genomic sequences facilitates high-throughput and comprehensive description of bacteria.</title>
        <authorList>
            <person name="Hitch T.C.A."/>
        </authorList>
    </citation>
    <scope>NUCLEOTIDE SEQUENCE [LARGE SCALE GENOMIC DNA]</scope>
    <source>
        <strain evidence="1 2">Sanger_19</strain>
    </source>
</reference>
<comment type="caution">
    <text evidence="1">The sequence shown here is derived from an EMBL/GenBank/DDBJ whole genome shotgun (WGS) entry which is preliminary data.</text>
</comment>
<keyword evidence="1" id="KW-0378">Hydrolase</keyword>
<dbReference type="Gene3D" id="3.90.550.10">
    <property type="entry name" value="Spore Coat Polysaccharide Biosynthesis Protein SpsA, Chain A"/>
    <property type="match status" value="1"/>
</dbReference>
<proteinExistence type="predicted"/>
<dbReference type="InterPro" id="IPR003329">
    <property type="entry name" value="Cytidylyl_trans"/>
</dbReference>
<dbReference type="InterPro" id="IPR050793">
    <property type="entry name" value="CMP-NeuNAc_synthase"/>
</dbReference>
<evidence type="ECO:0000313" key="2">
    <source>
        <dbReference type="Proteomes" id="UP001209666"/>
    </source>
</evidence>
<dbReference type="RefSeq" id="WP_262623301.1">
    <property type="nucleotide sequence ID" value="NZ_JAOQKI010000002.1"/>
</dbReference>
<dbReference type="Pfam" id="PF02348">
    <property type="entry name" value="CTP_transf_3"/>
    <property type="match status" value="1"/>
</dbReference>
<dbReference type="Proteomes" id="UP001209666">
    <property type="component" value="Unassembled WGS sequence"/>
</dbReference>
<dbReference type="PANTHER" id="PTHR21485:SF6">
    <property type="entry name" value="N-ACYLNEURAMINATE CYTIDYLYLTRANSFERASE-RELATED"/>
    <property type="match status" value="1"/>
</dbReference>
<evidence type="ECO:0000313" key="1">
    <source>
        <dbReference type="EMBL" id="MCU6716076.1"/>
    </source>
</evidence>
<accession>A0ABT2SAI9</accession>
<dbReference type="Gene3D" id="3.40.50.11190">
    <property type="match status" value="1"/>
</dbReference>
<organism evidence="1 2">
    <name type="scientific">Roseburia amylophila</name>
    <dbReference type="NCBI Taxonomy" id="2981794"/>
    <lineage>
        <taxon>Bacteria</taxon>
        <taxon>Bacillati</taxon>
        <taxon>Bacillota</taxon>
        <taxon>Clostridia</taxon>
        <taxon>Lachnospirales</taxon>
        <taxon>Lachnospiraceae</taxon>
        <taxon>Roseburia</taxon>
    </lineage>
</organism>
<dbReference type="PANTHER" id="PTHR21485">
    <property type="entry name" value="HAD SUPERFAMILY MEMBERS CMAS AND KDSC"/>
    <property type="match status" value="1"/>
</dbReference>
<dbReference type="SUPFAM" id="SSF53448">
    <property type="entry name" value="Nucleotide-diphospho-sugar transferases"/>
    <property type="match status" value="1"/>
</dbReference>
<protein>
    <submittedName>
        <fullName evidence="1">UDP-2,4-diacetamido-2,4, 6-trideoxy-beta-L-altropyranose hydrolase</fullName>
    </submittedName>
</protein>
<dbReference type="CDD" id="cd02513">
    <property type="entry name" value="CMP-NeuAc_Synthase"/>
    <property type="match status" value="1"/>
</dbReference>
<dbReference type="SUPFAM" id="SSF53756">
    <property type="entry name" value="UDP-Glycosyltransferase/glycogen phosphorylase"/>
    <property type="match status" value="1"/>
</dbReference>
<dbReference type="GO" id="GO:0016787">
    <property type="term" value="F:hydrolase activity"/>
    <property type="evidence" value="ECO:0007669"/>
    <property type="project" value="UniProtKB-KW"/>
</dbReference>
<dbReference type="EMBL" id="JAOQKI010000002">
    <property type="protein sequence ID" value="MCU6716076.1"/>
    <property type="molecule type" value="Genomic_DNA"/>
</dbReference>
<keyword evidence="2" id="KW-1185">Reference proteome</keyword>